<keyword evidence="2" id="KW-1185">Reference proteome</keyword>
<dbReference type="Proteomes" id="UP000499080">
    <property type="component" value="Unassembled WGS sequence"/>
</dbReference>
<dbReference type="AlphaFoldDB" id="A0A4Y2R160"/>
<evidence type="ECO:0000313" key="1">
    <source>
        <dbReference type="EMBL" id="GBN69075.1"/>
    </source>
</evidence>
<dbReference type="EMBL" id="BGPR01015399">
    <property type="protein sequence ID" value="GBN69075.1"/>
    <property type="molecule type" value="Genomic_DNA"/>
</dbReference>
<protein>
    <submittedName>
        <fullName evidence="1">Uncharacterized protein</fullName>
    </submittedName>
</protein>
<organism evidence="1 2">
    <name type="scientific">Araneus ventricosus</name>
    <name type="common">Orbweaver spider</name>
    <name type="synonym">Epeira ventricosa</name>
    <dbReference type="NCBI Taxonomy" id="182803"/>
    <lineage>
        <taxon>Eukaryota</taxon>
        <taxon>Metazoa</taxon>
        <taxon>Ecdysozoa</taxon>
        <taxon>Arthropoda</taxon>
        <taxon>Chelicerata</taxon>
        <taxon>Arachnida</taxon>
        <taxon>Araneae</taxon>
        <taxon>Araneomorphae</taxon>
        <taxon>Entelegynae</taxon>
        <taxon>Araneoidea</taxon>
        <taxon>Araneidae</taxon>
        <taxon>Araneus</taxon>
    </lineage>
</organism>
<accession>A0A4Y2R160</accession>
<comment type="caution">
    <text evidence="1">The sequence shown here is derived from an EMBL/GenBank/DDBJ whole genome shotgun (WGS) entry which is preliminary data.</text>
</comment>
<evidence type="ECO:0000313" key="2">
    <source>
        <dbReference type="Proteomes" id="UP000499080"/>
    </source>
</evidence>
<reference evidence="1 2" key="1">
    <citation type="journal article" date="2019" name="Sci. Rep.">
        <title>Orb-weaving spider Araneus ventricosus genome elucidates the spidroin gene catalogue.</title>
        <authorList>
            <person name="Kono N."/>
            <person name="Nakamura H."/>
            <person name="Ohtoshi R."/>
            <person name="Moran D.A.P."/>
            <person name="Shinohara A."/>
            <person name="Yoshida Y."/>
            <person name="Fujiwara M."/>
            <person name="Mori M."/>
            <person name="Tomita M."/>
            <person name="Arakawa K."/>
        </authorList>
    </citation>
    <scope>NUCLEOTIDE SEQUENCE [LARGE SCALE GENOMIC DNA]</scope>
</reference>
<proteinExistence type="predicted"/>
<sequence length="88" mass="10122">MVGFREFREGWMGSVAPMRNDGEGFANSHCFRVNVRRSRIFFPKFIRIGEVTSFLNFNPGRCGYWMEGRDQPSYPGLFATSGVRTMLS</sequence>
<name>A0A4Y2R160_ARAVE</name>
<gene>
    <name evidence="1" type="ORF">AVEN_244191_1</name>
</gene>